<keyword evidence="6" id="KW-0067">ATP-binding</keyword>
<evidence type="ECO:0000256" key="5">
    <source>
        <dbReference type="ARBA" id="ARBA00022763"/>
    </source>
</evidence>
<dbReference type="InterPro" id="IPR004604">
    <property type="entry name" value="DNA_recomb/repair_RecN"/>
</dbReference>
<dbReference type="GO" id="GO:0006281">
    <property type="term" value="P:DNA repair"/>
    <property type="evidence" value="ECO:0007669"/>
    <property type="project" value="UniProtKB-KW"/>
</dbReference>
<comment type="function">
    <text evidence="1 9">May be involved in recombinational repair of damaged DNA.</text>
</comment>
<dbReference type="FunFam" id="3.40.50.300:FF:000356">
    <property type="entry name" value="DNA repair protein RecN"/>
    <property type="match status" value="1"/>
</dbReference>
<evidence type="ECO:0000313" key="12">
    <source>
        <dbReference type="Proteomes" id="UP000434409"/>
    </source>
</evidence>
<dbReference type="PANTHER" id="PTHR11059:SF0">
    <property type="entry name" value="DNA REPAIR PROTEIN RECN"/>
    <property type="match status" value="1"/>
</dbReference>
<dbReference type="Proteomes" id="UP000434409">
    <property type="component" value="Unassembled WGS sequence"/>
</dbReference>
<dbReference type="RefSeq" id="WP_154475547.1">
    <property type="nucleotide sequence ID" value="NZ_VULY01000018.1"/>
</dbReference>
<comment type="caution">
    <text evidence="11">The sequence shown here is derived from an EMBL/GenBank/DDBJ whole genome shotgun (WGS) entry which is preliminary data.</text>
</comment>
<comment type="similarity">
    <text evidence="2 9">Belongs to the RecN family.</text>
</comment>
<dbReference type="GO" id="GO:0009432">
    <property type="term" value="P:SOS response"/>
    <property type="evidence" value="ECO:0007669"/>
    <property type="project" value="TreeGrafter"/>
</dbReference>
<keyword evidence="12" id="KW-1185">Reference proteome</keyword>
<evidence type="ECO:0000256" key="2">
    <source>
        <dbReference type="ARBA" id="ARBA00009441"/>
    </source>
</evidence>
<organism evidence="11 12">
    <name type="scientific">Suipraeoptans intestinalis</name>
    <dbReference type="NCBI Taxonomy" id="2606628"/>
    <lineage>
        <taxon>Bacteria</taxon>
        <taxon>Bacillati</taxon>
        <taxon>Bacillota</taxon>
        <taxon>Clostridia</taxon>
        <taxon>Lachnospirales</taxon>
        <taxon>Lachnospiraceae</taxon>
        <taxon>Suipraeoptans</taxon>
    </lineage>
</organism>
<dbReference type="CDD" id="cd03241">
    <property type="entry name" value="ABC_RecN"/>
    <property type="match status" value="2"/>
</dbReference>
<dbReference type="Gene3D" id="3.40.50.300">
    <property type="entry name" value="P-loop containing nucleotide triphosphate hydrolases"/>
    <property type="match status" value="2"/>
</dbReference>
<keyword evidence="4" id="KW-0547">Nucleotide-binding</keyword>
<dbReference type="Pfam" id="PF02463">
    <property type="entry name" value="SMC_N"/>
    <property type="match status" value="1"/>
</dbReference>
<evidence type="ECO:0000256" key="7">
    <source>
        <dbReference type="ARBA" id="ARBA00023204"/>
    </source>
</evidence>
<dbReference type="GO" id="GO:0006310">
    <property type="term" value="P:DNA recombination"/>
    <property type="evidence" value="ECO:0007669"/>
    <property type="project" value="InterPro"/>
</dbReference>
<evidence type="ECO:0000256" key="6">
    <source>
        <dbReference type="ARBA" id="ARBA00022840"/>
    </source>
</evidence>
<dbReference type="GO" id="GO:0005524">
    <property type="term" value="F:ATP binding"/>
    <property type="evidence" value="ECO:0007669"/>
    <property type="project" value="UniProtKB-KW"/>
</dbReference>
<evidence type="ECO:0000259" key="10">
    <source>
        <dbReference type="Pfam" id="PF02463"/>
    </source>
</evidence>
<dbReference type="InterPro" id="IPR003395">
    <property type="entry name" value="RecF/RecN/SMC_N"/>
</dbReference>
<dbReference type="EMBL" id="VULY01000018">
    <property type="protein sequence ID" value="MSR92940.1"/>
    <property type="molecule type" value="Genomic_DNA"/>
</dbReference>
<evidence type="ECO:0000256" key="9">
    <source>
        <dbReference type="PIRNR" id="PIRNR003128"/>
    </source>
</evidence>
<dbReference type="PIRSF" id="PIRSF003128">
    <property type="entry name" value="RecN"/>
    <property type="match status" value="1"/>
</dbReference>
<dbReference type="NCBIfam" id="TIGR00634">
    <property type="entry name" value="recN"/>
    <property type="match status" value="1"/>
</dbReference>
<evidence type="ECO:0000256" key="4">
    <source>
        <dbReference type="ARBA" id="ARBA00022741"/>
    </source>
</evidence>
<protein>
    <recommendedName>
        <fullName evidence="3 9">DNA repair protein RecN</fullName>
    </recommendedName>
    <alternativeName>
        <fullName evidence="8 9">Recombination protein N</fullName>
    </alternativeName>
</protein>
<proteinExistence type="inferred from homology"/>
<dbReference type="GO" id="GO:0043590">
    <property type="term" value="C:bacterial nucleoid"/>
    <property type="evidence" value="ECO:0007669"/>
    <property type="project" value="TreeGrafter"/>
</dbReference>
<reference evidence="11 12" key="1">
    <citation type="submission" date="2019-08" db="EMBL/GenBank/DDBJ databases">
        <title>In-depth cultivation of the pig gut microbiome towards novel bacterial diversity and tailored functional studies.</title>
        <authorList>
            <person name="Wylensek D."/>
            <person name="Hitch T.C.A."/>
            <person name="Clavel T."/>
        </authorList>
    </citation>
    <scope>NUCLEOTIDE SEQUENCE [LARGE SCALE GENOMIC DNA]</scope>
    <source>
        <strain evidence="11 12">68-1-5</strain>
    </source>
</reference>
<evidence type="ECO:0000313" key="11">
    <source>
        <dbReference type="EMBL" id="MSR92940.1"/>
    </source>
</evidence>
<gene>
    <name evidence="11" type="primary">recN</name>
    <name evidence="11" type="ORF">FYJ34_01275</name>
</gene>
<dbReference type="SUPFAM" id="SSF52540">
    <property type="entry name" value="P-loop containing nucleoside triphosphate hydrolases"/>
    <property type="match status" value="1"/>
</dbReference>
<evidence type="ECO:0000256" key="1">
    <source>
        <dbReference type="ARBA" id="ARBA00003618"/>
    </source>
</evidence>
<name>A0A6N7UYM9_9FIRM</name>
<sequence>MLQNLYVKNLALIEELDMEFTEGLNILTGETGTGKSILMGSIGLALGGKYAADMIREGAESGLVELTFLVQDPQQQKKLQDLGVETEEDQVILSRKISGKRSVSRINGETVQKSRLSDVASLLIDIHGQHEHQSLLQKKNHLEILDSFIGEKAFEKKREIRHCHQEYHRLRRKLEQGSARSANSGRELDLLLYEVKEIEEARITPKEDMELEKTYHKMLHGKRIRDALWETVRYTREGGESAGDALSRGVRSLAAVADLDGEVDSLYQQLVQIEGLLEDFHRDLDHCSHSLEFSPEEFEETEERLNLLNHLKAKYGASVEEILEACQKKKEKIAILKDFDGYLKRLEDKVKETGRILHEKAGELSELRREYAARLEPMIEEGLRDLNFESVVFQISLEEANACTADGIDEAEFMVSLNPGQSPKPLIRVASGGELSRLMLVIKTITARKGQTDTLIFDEIDVGISGRTAQKVSEKMAVIGKHHQVLCVTHLAQIAAMADTHFRITKTTKEDSVKTQISRLNEKEQVEELARILGGAKITEAVRKNASEMKELAFQIKSDI</sequence>
<dbReference type="InterPro" id="IPR027417">
    <property type="entry name" value="P-loop_NTPase"/>
</dbReference>
<evidence type="ECO:0000256" key="8">
    <source>
        <dbReference type="ARBA" id="ARBA00033408"/>
    </source>
</evidence>
<dbReference type="PANTHER" id="PTHR11059">
    <property type="entry name" value="DNA REPAIR PROTEIN RECN"/>
    <property type="match status" value="1"/>
</dbReference>
<feature type="domain" description="RecF/RecN/SMC N-terminal" evidence="10">
    <location>
        <begin position="2"/>
        <end position="509"/>
    </location>
</feature>
<evidence type="ECO:0000256" key="3">
    <source>
        <dbReference type="ARBA" id="ARBA00021315"/>
    </source>
</evidence>
<dbReference type="AlphaFoldDB" id="A0A6N7UYM9"/>
<keyword evidence="5 9" id="KW-0227">DNA damage</keyword>
<keyword evidence="7 9" id="KW-0234">DNA repair</keyword>
<accession>A0A6N7UYM9</accession>